<proteinExistence type="predicted"/>
<accession>A0ABN8BAB8</accession>
<organism evidence="2 3">
    <name type="scientific">Chilo suppressalis</name>
    <name type="common">Asiatic rice borer moth</name>
    <dbReference type="NCBI Taxonomy" id="168631"/>
    <lineage>
        <taxon>Eukaryota</taxon>
        <taxon>Metazoa</taxon>
        <taxon>Ecdysozoa</taxon>
        <taxon>Arthropoda</taxon>
        <taxon>Hexapoda</taxon>
        <taxon>Insecta</taxon>
        <taxon>Pterygota</taxon>
        <taxon>Neoptera</taxon>
        <taxon>Endopterygota</taxon>
        <taxon>Lepidoptera</taxon>
        <taxon>Glossata</taxon>
        <taxon>Ditrysia</taxon>
        <taxon>Pyraloidea</taxon>
        <taxon>Crambidae</taxon>
        <taxon>Crambinae</taxon>
        <taxon>Chilo</taxon>
    </lineage>
</organism>
<name>A0ABN8BAB8_CHISP</name>
<evidence type="ECO:0000256" key="1">
    <source>
        <dbReference type="SAM" id="Phobius"/>
    </source>
</evidence>
<sequence length="145" mass="16685">MFSKFLRATAALKWGLKSRQSQSAKQFSGLIPPNQYDSPIPKRLHLGYVLKEYWETIPLFVTTCAAMCVLFGSIAWACAHKVDVVFTTHNRDSLSRTMDLRNPTINKLVIINQRYEPWPEMQDLLDKMKNAEKRALLRAQSCNQP</sequence>
<keyword evidence="1" id="KW-0472">Membrane</keyword>
<protein>
    <submittedName>
        <fullName evidence="2">Uncharacterized protein</fullName>
    </submittedName>
</protein>
<evidence type="ECO:0000313" key="3">
    <source>
        <dbReference type="Proteomes" id="UP001153292"/>
    </source>
</evidence>
<feature type="transmembrane region" description="Helical" evidence="1">
    <location>
        <begin position="57"/>
        <end position="79"/>
    </location>
</feature>
<keyword evidence="1" id="KW-1133">Transmembrane helix</keyword>
<reference evidence="2" key="1">
    <citation type="submission" date="2021-12" db="EMBL/GenBank/DDBJ databases">
        <authorList>
            <person name="King R."/>
        </authorList>
    </citation>
    <scope>NUCLEOTIDE SEQUENCE</scope>
</reference>
<keyword evidence="1" id="KW-0812">Transmembrane</keyword>
<gene>
    <name evidence="2" type="ORF">CHILSU_LOCUS10117</name>
</gene>
<evidence type="ECO:0000313" key="2">
    <source>
        <dbReference type="EMBL" id="CAH0406734.1"/>
    </source>
</evidence>
<keyword evidence="3" id="KW-1185">Reference proteome</keyword>
<dbReference type="EMBL" id="OU963899">
    <property type="protein sequence ID" value="CAH0406734.1"/>
    <property type="molecule type" value="Genomic_DNA"/>
</dbReference>
<dbReference type="Proteomes" id="UP001153292">
    <property type="component" value="Chromosome 6"/>
</dbReference>